<evidence type="ECO:0000313" key="3">
    <source>
        <dbReference type="EMBL" id="SDO33064.1"/>
    </source>
</evidence>
<dbReference type="RefSeq" id="WP_075946047.1">
    <property type="nucleotide sequence ID" value="NZ_LT629709.1"/>
</dbReference>
<dbReference type="EMBL" id="VZPS01000004">
    <property type="protein sequence ID" value="KAB0486670.1"/>
    <property type="molecule type" value="Genomic_DNA"/>
</dbReference>
<reference evidence="4" key="3">
    <citation type="submission" date="2017-01" db="EMBL/GenBank/DDBJ databases">
        <authorList>
            <person name="Poblete-Castro I."/>
        </authorList>
    </citation>
    <scope>NUCLEOTIDE SEQUENCE [LARGE SCALE GENOMIC DNA]</scope>
    <source>
        <strain evidence="4">DSM 18361 / CCUG 53116 / MT1</strain>
    </source>
</reference>
<organism evidence="3 5">
    <name type="scientific">Pseudomonas reinekei</name>
    <dbReference type="NCBI Taxonomy" id="395598"/>
    <lineage>
        <taxon>Bacteria</taxon>
        <taxon>Pseudomonadati</taxon>
        <taxon>Pseudomonadota</taxon>
        <taxon>Gammaproteobacteria</taxon>
        <taxon>Pseudomonadales</taxon>
        <taxon>Pseudomonadaceae</taxon>
        <taxon>Pseudomonas</taxon>
    </lineage>
</organism>
<accession>A0A1H0INK3</accession>
<dbReference type="Proteomes" id="UP000460142">
    <property type="component" value="Unassembled WGS sequence"/>
</dbReference>
<dbReference type="EMBL" id="MSTQ01000004">
    <property type="protein sequence ID" value="OLU04331.1"/>
    <property type="molecule type" value="Genomic_DNA"/>
</dbReference>
<dbReference type="EMBL" id="LT629709">
    <property type="protein sequence ID" value="SDO33064.1"/>
    <property type="molecule type" value="Genomic_DNA"/>
</dbReference>
<dbReference type="Proteomes" id="UP000198549">
    <property type="component" value="Chromosome I"/>
</dbReference>
<evidence type="ECO:0000313" key="2">
    <source>
        <dbReference type="EMBL" id="OLU04331.1"/>
    </source>
</evidence>
<reference evidence="3 5" key="1">
    <citation type="submission" date="2016-10" db="EMBL/GenBank/DDBJ databases">
        <authorList>
            <person name="de Groot N.N."/>
        </authorList>
    </citation>
    <scope>NUCLEOTIDE SEQUENCE [LARGE SCALE GENOMIC DNA]</scope>
    <source>
        <strain evidence="3 5">BS3776</strain>
    </source>
</reference>
<dbReference type="AlphaFoldDB" id="A0A1H0INK3"/>
<dbReference type="OrthoDB" id="7027030at2"/>
<name>A0A1H0INK3_PSERE</name>
<evidence type="ECO:0000313" key="1">
    <source>
        <dbReference type="EMBL" id="KAB0486670.1"/>
    </source>
</evidence>
<reference evidence="1 6" key="4">
    <citation type="submission" date="2019-09" db="EMBL/GenBank/DDBJ databases">
        <title>Draft genome sequences of 48 bacterial type strains from the CCUG.</title>
        <authorList>
            <person name="Tunovic T."/>
            <person name="Pineiro-Iglesias B."/>
            <person name="Unosson C."/>
            <person name="Inganas E."/>
            <person name="Ohlen M."/>
            <person name="Cardew S."/>
            <person name="Jensie-Markopoulos S."/>
            <person name="Salva-Serra F."/>
            <person name="Jaen-Luchoro D."/>
            <person name="Karlsson R."/>
            <person name="Svensson-Stadler L."/>
            <person name="Chun J."/>
            <person name="Moore E."/>
        </authorList>
    </citation>
    <scope>NUCLEOTIDE SEQUENCE [LARGE SCALE GENOMIC DNA]</scope>
    <source>
        <strain evidence="1 6">CCUG 53116</strain>
    </source>
</reference>
<proteinExistence type="predicted"/>
<protein>
    <submittedName>
        <fullName evidence="3">Uncharacterized protein</fullName>
    </submittedName>
</protein>
<reference evidence="2" key="2">
    <citation type="submission" date="2017-01" db="EMBL/GenBank/DDBJ databases">
        <authorList>
            <person name="Mah S.A."/>
            <person name="Swanson W.J."/>
            <person name="Moy G.W."/>
            <person name="Vacquier V.D."/>
        </authorList>
    </citation>
    <scope>NUCLEOTIDE SEQUENCE [LARGE SCALE GENOMIC DNA]</scope>
    <source>
        <strain evidence="2">MT1</strain>
    </source>
</reference>
<evidence type="ECO:0000313" key="5">
    <source>
        <dbReference type="Proteomes" id="UP000198549"/>
    </source>
</evidence>
<sequence length="202" mass="22700">MKNEPKQKMIDASINSTFLLLLDACRSPTTYIDNVEFIAALKSQASLCSLDMEFSVDGVSHSILPLSLNTLKNKTKNNTYEKSLPFLDKLRRHAKKAISETSAPSSTTFTKRTKSALEDKIQKQKDSIDQLHAINLILTQALAINRRDLLTIASTNNNGLRQKRINDALDRIIKILSLNPEPFNDVAILSMKTHLELVHNEK</sequence>
<gene>
    <name evidence="2" type="ORF">BVK86_08815</name>
    <name evidence="1" type="ORF">F7R15_07255</name>
    <name evidence="3" type="ORF">SAMN04490202_0604</name>
</gene>
<dbReference type="Proteomes" id="UP000186756">
    <property type="component" value="Unassembled WGS sequence"/>
</dbReference>
<keyword evidence="4" id="KW-1185">Reference proteome</keyword>
<evidence type="ECO:0000313" key="6">
    <source>
        <dbReference type="Proteomes" id="UP000460142"/>
    </source>
</evidence>
<evidence type="ECO:0000313" key="4">
    <source>
        <dbReference type="Proteomes" id="UP000186756"/>
    </source>
</evidence>